<dbReference type="InterPro" id="IPR036249">
    <property type="entry name" value="Thioredoxin-like_sf"/>
</dbReference>
<evidence type="ECO:0000313" key="1">
    <source>
        <dbReference type="EMBL" id="KIO11797.1"/>
    </source>
</evidence>
<proteinExistence type="predicted"/>
<dbReference type="CDD" id="cd03062">
    <property type="entry name" value="TRX_Fd_Sucrase"/>
    <property type="match status" value="1"/>
</dbReference>
<evidence type="ECO:0000313" key="2">
    <source>
        <dbReference type="Proteomes" id="UP000054217"/>
    </source>
</evidence>
<gene>
    <name evidence="1" type="ORF">M404DRAFT_994466</name>
</gene>
<name>A0A0C3KQC3_PISTI</name>
<dbReference type="Proteomes" id="UP000054217">
    <property type="component" value="Unassembled WGS sequence"/>
</dbReference>
<dbReference type="PANTHER" id="PTHR31902">
    <property type="entry name" value="ACTIN PATCHES DISTAL PROTEIN 1"/>
    <property type="match status" value="1"/>
</dbReference>
<reference evidence="2" key="2">
    <citation type="submission" date="2015-01" db="EMBL/GenBank/DDBJ databases">
        <title>Evolutionary Origins and Diversification of the Mycorrhizal Mutualists.</title>
        <authorList>
            <consortium name="DOE Joint Genome Institute"/>
            <consortium name="Mycorrhizal Genomics Consortium"/>
            <person name="Kohler A."/>
            <person name="Kuo A."/>
            <person name="Nagy L.G."/>
            <person name="Floudas D."/>
            <person name="Copeland A."/>
            <person name="Barry K.W."/>
            <person name="Cichocki N."/>
            <person name="Veneault-Fourrey C."/>
            <person name="LaButti K."/>
            <person name="Lindquist E.A."/>
            <person name="Lipzen A."/>
            <person name="Lundell T."/>
            <person name="Morin E."/>
            <person name="Murat C."/>
            <person name="Riley R."/>
            <person name="Ohm R."/>
            <person name="Sun H."/>
            <person name="Tunlid A."/>
            <person name="Henrissat B."/>
            <person name="Grigoriev I.V."/>
            <person name="Hibbett D.S."/>
            <person name="Martin F."/>
        </authorList>
    </citation>
    <scope>NUCLEOTIDE SEQUENCE [LARGE SCALE GENOMIC DNA]</scope>
    <source>
        <strain evidence="2">Marx 270</strain>
    </source>
</reference>
<organism evidence="1 2">
    <name type="scientific">Pisolithus tinctorius Marx 270</name>
    <dbReference type="NCBI Taxonomy" id="870435"/>
    <lineage>
        <taxon>Eukaryota</taxon>
        <taxon>Fungi</taxon>
        <taxon>Dikarya</taxon>
        <taxon>Basidiomycota</taxon>
        <taxon>Agaricomycotina</taxon>
        <taxon>Agaricomycetes</taxon>
        <taxon>Agaricomycetidae</taxon>
        <taxon>Boletales</taxon>
        <taxon>Sclerodermatineae</taxon>
        <taxon>Pisolithaceae</taxon>
        <taxon>Pisolithus</taxon>
    </lineage>
</organism>
<dbReference type="OrthoDB" id="10253744at2759"/>
<reference evidence="1 2" key="1">
    <citation type="submission" date="2014-04" db="EMBL/GenBank/DDBJ databases">
        <authorList>
            <consortium name="DOE Joint Genome Institute"/>
            <person name="Kuo A."/>
            <person name="Kohler A."/>
            <person name="Costa M.D."/>
            <person name="Nagy L.G."/>
            <person name="Floudas D."/>
            <person name="Copeland A."/>
            <person name="Barry K.W."/>
            <person name="Cichocki N."/>
            <person name="Veneault-Fourrey C."/>
            <person name="LaButti K."/>
            <person name="Lindquist E.A."/>
            <person name="Lipzen A."/>
            <person name="Lundell T."/>
            <person name="Morin E."/>
            <person name="Murat C."/>
            <person name="Sun H."/>
            <person name="Tunlid A."/>
            <person name="Henrissat B."/>
            <person name="Grigoriev I.V."/>
            <person name="Hibbett D.S."/>
            <person name="Martin F."/>
            <person name="Nordberg H.P."/>
            <person name="Cantor M.N."/>
            <person name="Hua S.X."/>
        </authorList>
    </citation>
    <scope>NUCLEOTIDE SEQUENCE [LARGE SCALE GENOMIC DNA]</scope>
    <source>
        <strain evidence="1 2">Marx 270</strain>
    </source>
</reference>
<accession>A0A0C3KQC3</accession>
<dbReference type="InParanoid" id="A0A0C3KQC3"/>
<keyword evidence="2" id="KW-1185">Reference proteome</keyword>
<dbReference type="HOGENOM" id="CLU_092126_0_0_1"/>
<protein>
    <submittedName>
        <fullName evidence="1">Uncharacterized protein</fullName>
    </submittedName>
</protein>
<dbReference type="InterPro" id="IPR009737">
    <property type="entry name" value="Aim32/Apd1-like"/>
</dbReference>
<dbReference type="Gene3D" id="3.40.30.10">
    <property type="entry name" value="Glutaredoxin"/>
    <property type="match status" value="1"/>
</dbReference>
<dbReference type="EMBL" id="KN831949">
    <property type="protein sequence ID" value="KIO11797.1"/>
    <property type="molecule type" value="Genomic_DNA"/>
</dbReference>
<dbReference type="Pfam" id="PF06999">
    <property type="entry name" value="Suc_Fer-like"/>
    <property type="match status" value="1"/>
</dbReference>
<dbReference type="SUPFAM" id="SSF52833">
    <property type="entry name" value="Thioredoxin-like"/>
    <property type="match status" value="1"/>
</dbReference>
<sequence>MTSFSWRPSLRRVAHQTRGFTTLKTANFGQTLRTELPGTVPLHRCYVFLHTPNPPSTYPAKFSTPVQRALLRELMPIGGSVNFSWSEGGPSYPLRPEDEEEMQEYYLTAFSIARGKVEVPAVSMKNVAEIGSKLREHAESPVPGGAGVPMSDGIHVYVCTHMARDCRCGNTGSAVARALREELHRRRNLDHQDPSARVRLAETAHVGGHKYAGNMLVYPHGEWLGLVQPEDVPDILDTILSKPVRPFNPDDKPMCPSQWRGRMGLSKEAQVELFSRYRD</sequence>
<dbReference type="STRING" id="870435.A0A0C3KQC3"/>
<dbReference type="AlphaFoldDB" id="A0A0C3KQC3"/>